<proteinExistence type="predicted"/>
<organism evidence="1 2">
    <name type="scientific">Salimicrobium flavidum</name>
    <dbReference type="NCBI Taxonomy" id="570947"/>
    <lineage>
        <taxon>Bacteria</taxon>
        <taxon>Bacillati</taxon>
        <taxon>Bacillota</taxon>
        <taxon>Bacilli</taxon>
        <taxon>Bacillales</taxon>
        <taxon>Bacillaceae</taxon>
        <taxon>Salimicrobium</taxon>
    </lineage>
</organism>
<dbReference type="EMBL" id="FTOC01000006">
    <property type="protein sequence ID" value="SIS48787.1"/>
    <property type="molecule type" value="Genomic_DNA"/>
</dbReference>
<keyword evidence="2" id="KW-1185">Reference proteome</keyword>
<dbReference type="OrthoDB" id="2971477at2"/>
<accession>A0A1N7JHI1</accession>
<name>A0A1N7JHI1_9BACI</name>
<dbReference type="Proteomes" id="UP000187608">
    <property type="component" value="Unassembled WGS sequence"/>
</dbReference>
<protein>
    <submittedName>
        <fullName evidence="1">Uncharacterized protein</fullName>
    </submittedName>
</protein>
<evidence type="ECO:0000313" key="1">
    <source>
        <dbReference type="EMBL" id="SIS48787.1"/>
    </source>
</evidence>
<dbReference type="RefSeq" id="WP_076559065.1">
    <property type="nucleotide sequence ID" value="NZ_FTOC01000006.1"/>
</dbReference>
<dbReference type="AlphaFoldDB" id="A0A1N7JHI1"/>
<sequence length="66" mass="7856">MNRYKLDRFQQEFAVLVQEMEETDELLVLRDRLEGFVNPGDVLYIDFDEVGNIKSVEVDRDEEMLT</sequence>
<dbReference type="STRING" id="570947.SAMN05421687_10639"/>
<gene>
    <name evidence="1" type="ORF">SAMN05421687_10639</name>
</gene>
<reference evidence="2" key="1">
    <citation type="submission" date="2017-01" db="EMBL/GenBank/DDBJ databases">
        <authorList>
            <person name="Varghese N."/>
            <person name="Submissions S."/>
        </authorList>
    </citation>
    <scope>NUCLEOTIDE SEQUENCE [LARGE SCALE GENOMIC DNA]</scope>
    <source>
        <strain evidence="2">DSM 23127</strain>
    </source>
</reference>
<evidence type="ECO:0000313" key="2">
    <source>
        <dbReference type="Proteomes" id="UP000187608"/>
    </source>
</evidence>